<dbReference type="AlphaFoldDB" id="A0A1M4YYF5"/>
<dbReference type="EMBL" id="FQVL01000007">
    <property type="protein sequence ID" value="SHF10577.1"/>
    <property type="molecule type" value="Genomic_DNA"/>
</dbReference>
<organism evidence="4 5">
    <name type="scientific">Seinonella peptonophila</name>
    <dbReference type="NCBI Taxonomy" id="112248"/>
    <lineage>
        <taxon>Bacteria</taxon>
        <taxon>Bacillati</taxon>
        <taxon>Bacillota</taxon>
        <taxon>Bacilli</taxon>
        <taxon>Bacillales</taxon>
        <taxon>Thermoactinomycetaceae</taxon>
        <taxon>Seinonella</taxon>
    </lineage>
</organism>
<dbReference type="CDD" id="cd02696">
    <property type="entry name" value="MurNAc-LAA"/>
    <property type="match status" value="1"/>
</dbReference>
<evidence type="ECO:0000313" key="5">
    <source>
        <dbReference type="Proteomes" id="UP000184476"/>
    </source>
</evidence>
<keyword evidence="1" id="KW-0378">Hydrolase</keyword>
<protein>
    <submittedName>
        <fullName evidence="4">N-acetylmuramoyl-L-alanine amidase</fullName>
    </submittedName>
</protein>
<dbReference type="SMART" id="SM00646">
    <property type="entry name" value="Ami_3"/>
    <property type="match status" value="1"/>
</dbReference>
<dbReference type="PANTHER" id="PTHR30404">
    <property type="entry name" value="N-ACETYLMURAMOYL-L-ALANINE AMIDASE"/>
    <property type="match status" value="1"/>
</dbReference>
<name>A0A1M4YYF5_9BACL</name>
<proteinExistence type="predicted"/>
<dbReference type="InterPro" id="IPR014234">
    <property type="entry name" value="Spore_CwlD"/>
</dbReference>
<keyword evidence="2" id="KW-1133">Transmembrane helix</keyword>
<keyword evidence="2" id="KW-0472">Membrane</keyword>
<dbReference type="SUPFAM" id="SSF53187">
    <property type="entry name" value="Zn-dependent exopeptidases"/>
    <property type="match status" value="1"/>
</dbReference>
<dbReference type="RefSeq" id="WP_073155215.1">
    <property type="nucleotide sequence ID" value="NZ_FQVL01000007.1"/>
</dbReference>
<gene>
    <name evidence="4" type="ORF">SAMN05444392_107214</name>
</gene>
<accession>A0A1M4YYF5</accession>
<dbReference type="InterPro" id="IPR002508">
    <property type="entry name" value="MurNAc-LAA_cat"/>
</dbReference>
<dbReference type="Gene3D" id="3.40.630.40">
    <property type="entry name" value="Zn-dependent exopeptidases"/>
    <property type="match status" value="1"/>
</dbReference>
<feature type="domain" description="MurNAc-LAA" evidence="3">
    <location>
        <begin position="117"/>
        <end position="228"/>
    </location>
</feature>
<dbReference type="GO" id="GO:0008745">
    <property type="term" value="F:N-acetylmuramoyl-L-alanine amidase activity"/>
    <property type="evidence" value="ECO:0007669"/>
    <property type="project" value="InterPro"/>
</dbReference>
<evidence type="ECO:0000256" key="1">
    <source>
        <dbReference type="ARBA" id="ARBA00022801"/>
    </source>
</evidence>
<dbReference type="GO" id="GO:0030288">
    <property type="term" value="C:outer membrane-bounded periplasmic space"/>
    <property type="evidence" value="ECO:0007669"/>
    <property type="project" value="TreeGrafter"/>
</dbReference>
<evidence type="ECO:0000256" key="2">
    <source>
        <dbReference type="SAM" id="Phobius"/>
    </source>
</evidence>
<dbReference type="PANTHER" id="PTHR30404:SF0">
    <property type="entry name" value="N-ACETYLMURAMOYL-L-ALANINE AMIDASE AMIC"/>
    <property type="match status" value="1"/>
</dbReference>
<sequence>MRENRYLYTWIGSSLLLLIICLFPFAYTQARIDSQKLPLANKVIMLDPGHGGPDGGAIGKNGLIEKYLTLSIAKYLRDYLQEGGAWVVMSREHDQDLAKLETKGLSKRKAEDLQARMKMVKNKRVDTLISIHLNAFPQTEYAGAQTFYNPTKEENKILATSIQKQLVRLLENTDRLPKQKNDTYLLKESPVPTALIEAGFLSNPQEAQLLSQPKYQKKIAASIYYGLVSYYGKMRNESGK</sequence>
<dbReference type="Proteomes" id="UP000184476">
    <property type="component" value="Unassembled WGS sequence"/>
</dbReference>
<evidence type="ECO:0000313" key="4">
    <source>
        <dbReference type="EMBL" id="SHF10577.1"/>
    </source>
</evidence>
<dbReference type="NCBIfam" id="TIGR02883">
    <property type="entry name" value="spore_cwlD"/>
    <property type="match status" value="1"/>
</dbReference>
<evidence type="ECO:0000259" key="3">
    <source>
        <dbReference type="SMART" id="SM00646"/>
    </source>
</evidence>
<dbReference type="GO" id="GO:0009253">
    <property type="term" value="P:peptidoglycan catabolic process"/>
    <property type="evidence" value="ECO:0007669"/>
    <property type="project" value="InterPro"/>
</dbReference>
<reference evidence="4 5" key="1">
    <citation type="submission" date="2016-11" db="EMBL/GenBank/DDBJ databases">
        <authorList>
            <person name="Jaros S."/>
            <person name="Januszkiewicz K."/>
            <person name="Wedrychowicz H."/>
        </authorList>
    </citation>
    <scope>NUCLEOTIDE SEQUENCE [LARGE SCALE GENOMIC DNA]</scope>
    <source>
        <strain evidence="4 5">DSM 44666</strain>
    </source>
</reference>
<dbReference type="STRING" id="112248.SAMN05444392_107214"/>
<keyword evidence="5" id="KW-1185">Reference proteome</keyword>
<dbReference type="InterPro" id="IPR050695">
    <property type="entry name" value="N-acetylmuramoyl_amidase_3"/>
</dbReference>
<dbReference type="OrthoDB" id="9806267at2"/>
<keyword evidence="2" id="KW-0812">Transmembrane</keyword>
<feature type="transmembrane region" description="Helical" evidence="2">
    <location>
        <begin position="7"/>
        <end position="27"/>
    </location>
</feature>
<dbReference type="Pfam" id="PF01520">
    <property type="entry name" value="Amidase_3"/>
    <property type="match status" value="1"/>
</dbReference>